<evidence type="ECO:0008006" key="4">
    <source>
        <dbReference type="Google" id="ProtNLM"/>
    </source>
</evidence>
<feature type="chain" id="PRO_5040871047" description="Secreted protein" evidence="1">
    <location>
        <begin position="22"/>
        <end position="110"/>
    </location>
</feature>
<protein>
    <recommendedName>
        <fullName evidence="4">Secreted protein</fullName>
    </recommendedName>
</protein>
<keyword evidence="1" id="KW-0732">Signal</keyword>
<proteinExistence type="predicted"/>
<evidence type="ECO:0000313" key="3">
    <source>
        <dbReference type="Proteomes" id="UP001165190"/>
    </source>
</evidence>
<feature type="signal peptide" evidence="1">
    <location>
        <begin position="1"/>
        <end position="21"/>
    </location>
</feature>
<evidence type="ECO:0000313" key="2">
    <source>
        <dbReference type="EMBL" id="GMI78731.1"/>
    </source>
</evidence>
<dbReference type="AlphaFoldDB" id="A0A9W7HKC4"/>
<reference evidence="2" key="1">
    <citation type="submission" date="2023-05" db="EMBL/GenBank/DDBJ databases">
        <title>Genome and transcriptome analyses reveal genes involved in the formation of fine ridges on petal epidermal cells in Hibiscus trionum.</title>
        <authorList>
            <person name="Koshimizu S."/>
            <person name="Masuda S."/>
            <person name="Ishii T."/>
            <person name="Shirasu K."/>
            <person name="Hoshino A."/>
            <person name="Arita M."/>
        </authorList>
    </citation>
    <scope>NUCLEOTIDE SEQUENCE</scope>
    <source>
        <strain evidence="2">Hamamatsu line</strain>
    </source>
</reference>
<sequence>MSSAGWCWGAFISFLPLNSDGNSWSSIQKAKHCSTFKRFPPPPFSAVHYSLTAAEPIAQSLGIRPIFGSFRVLHGDGYTLWKRRGDLVSTSVYVQLQYQKFPDTSSARFN</sequence>
<comment type="caution">
    <text evidence="2">The sequence shown here is derived from an EMBL/GenBank/DDBJ whole genome shotgun (WGS) entry which is preliminary data.</text>
</comment>
<keyword evidence="3" id="KW-1185">Reference proteome</keyword>
<accession>A0A9W7HKC4</accession>
<evidence type="ECO:0000256" key="1">
    <source>
        <dbReference type="SAM" id="SignalP"/>
    </source>
</evidence>
<dbReference type="Proteomes" id="UP001165190">
    <property type="component" value="Unassembled WGS sequence"/>
</dbReference>
<gene>
    <name evidence="2" type="ORF">HRI_001542400</name>
</gene>
<dbReference type="EMBL" id="BSYR01000016">
    <property type="protein sequence ID" value="GMI78731.1"/>
    <property type="molecule type" value="Genomic_DNA"/>
</dbReference>
<organism evidence="2 3">
    <name type="scientific">Hibiscus trionum</name>
    <name type="common">Flower of an hour</name>
    <dbReference type="NCBI Taxonomy" id="183268"/>
    <lineage>
        <taxon>Eukaryota</taxon>
        <taxon>Viridiplantae</taxon>
        <taxon>Streptophyta</taxon>
        <taxon>Embryophyta</taxon>
        <taxon>Tracheophyta</taxon>
        <taxon>Spermatophyta</taxon>
        <taxon>Magnoliopsida</taxon>
        <taxon>eudicotyledons</taxon>
        <taxon>Gunneridae</taxon>
        <taxon>Pentapetalae</taxon>
        <taxon>rosids</taxon>
        <taxon>malvids</taxon>
        <taxon>Malvales</taxon>
        <taxon>Malvaceae</taxon>
        <taxon>Malvoideae</taxon>
        <taxon>Hibiscus</taxon>
    </lineage>
</organism>
<name>A0A9W7HKC4_HIBTR</name>